<evidence type="ECO:0000256" key="1">
    <source>
        <dbReference type="ARBA" id="ARBA00001933"/>
    </source>
</evidence>
<dbReference type="Gene3D" id="3.40.50.1100">
    <property type="match status" value="2"/>
</dbReference>
<evidence type="ECO:0000259" key="4">
    <source>
        <dbReference type="Pfam" id="PF00291"/>
    </source>
</evidence>
<dbReference type="InterPro" id="IPR050214">
    <property type="entry name" value="Cys_Synth/Cystath_Beta-Synth"/>
</dbReference>
<evidence type="ECO:0000313" key="5">
    <source>
        <dbReference type="EMBL" id="TGJ67378.1"/>
    </source>
</evidence>
<dbReference type="AlphaFoldDB" id="A0A7C8TU28"/>
<sequence>MVQLSSLPRSLGIRAQVFAKLEYYNAGGSVKDRVGLAMVSAAEKGRLKAGDTIIEVTSGNTRIALALISAIKGYKCIITISEKMSEEKIPILKSLGATIVRTPPGVPIESPESIISVAKRLQQETPQLPYPWMLLLSAQVLEVL</sequence>
<comment type="caution">
    <text evidence="5">The sequence shown here is derived from an EMBL/GenBank/DDBJ whole genome shotgun (WGS) entry which is preliminary data.</text>
</comment>
<dbReference type="EMBL" id="SOZJ01000004">
    <property type="protein sequence ID" value="TGJ67378.1"/>
    <property type="molecule type" value="Genomic_DNA"/>
</dbReference>
<dbReference type="Proteomes" id="UP000297595">
    <property type="component" value="Unassembled WGS sequence"/>
</dbReference>
<comment type="cofactor">
    <cofactor evidence="1">
        <name>pyridoxal 5'-phosphate</name>
        <dbReference type="ChEBI" id="CHEBI:597326"/>
    </cofactor>
</comment>
<comment type="similarity">
    <text evidence="2">Belongs to the cysteine synthase/cystathionine beta-synthase family.</text>
</comment>
<dbReference type="InterPro" id="IPR001216">
    <property type="entry name" value="P-phosphate_BS"/>
</dbReference>
<evidence type="ECO:0000313" key="6">
    <source>
        <dbReference type="Proteomes" id="UP000297595"/>
    </source>
</evidence>
<dbReference type="InterPro" id="IPR001926">
    <property type="entry name" value="TrpB-like_PALP"/>
</dbReference>
<evidence type="ECO:0000256" key="3">
    <source>
        <dbReference type="ARBA" id="ARBA00022898"/>
    </source>
</evidence>
<gene>
    <name evidence="5" type="ORF">EYR41_006511</name>
</gene>
<dbReference type="SUPFAM" id="SSF53686">
    <property type="entry name" value="Tryptophan synthase beta subunit-like PLP-dependent enzymes"/>
    <property type="match status" value="1"/>
</dbReference>
<name>A0A7C8TU28_ORBOL</name>
<protein>
    <recommendedName>
        <fullName evidence="4">Tryptophan synthase beta chain-like PALP domain-containing protein</fullName>
    </recommendedName>
</protein>
<dbReference type="FunFam" id="3.40.50.1100:FF:000003">
    <property type="entry name" value="Cystathionine beta-synthase"/>
    <property type="match status" value="1"/>
</dbReference>
<dbReference type="PROSITE" id="PS00901">
    <property type="entry name" value="CYS_SYNTHASE"/>
    <property type="match status" value="1"/>
</dbReference>
<dbReference type="Pfam" id="PF00291">
    <property type="entry name" value="PALP"/>
    <property type="match status" value="1"/>
</dbReference>
<feature type="domain" description="Tryptophan synthase beta chain-like PALP" evidence="4">
    <location>
        <begin position="2"/>
        <end position="125"/>
    </location>
</feature>
<organism evidence="5 6">
    <name type="scientific">Orbilia oligospora</name>
    <name type="common">Nematode-trapping fungus</name>
    <name type="synonym">Arthrobotrys oligospora</name>
    <dbReference type="NCBI Taxonomy" id="2813651"/>
    <lineage>
        <taxon>Eukaryota</taxon>
        <taxon>Fungi</taxon>
        <taxon>Dikarya</taxon>
        <taxon>Ascomycota</taxon>
        <taxon>Pezizomycotina</taxon>
        <taxon>Orbiliomycetes</taxon>
        <taxon>Orbiliales</taxon>
        <taxon>Orbiliaceae</taxon>
        <taxon>Orbilia</taxon>
    </lineage>
</organism>
<dbReference type="PANTHER" id="PTHR10314">
    <property type="entry name" value="CYSTATHIONINE BETA-SYNTHASE"/>
    <property type="match status" value="1"/>
</dbReference>
<dbReference type="GO" id="GO:0006535">
    <property type="term" value="P:cysteine biosynthetic process from serine"/>
    <property type="evidence" value="ECO:0007669"/>
    <property type="project" value="InterPro"/>
</dbReference>
<dbReference type="InterPro" id="IPR036052">
    <property type="entry name" value="TrpB-like_PALP_sf"/>
</dbReference>
<accession>A0A7C8TU28</accession>
<keyword evidence="3" id="KW-0663">Pyridoxal phosphate</keyword>
<evidence type="ECO:0000256" key="2">
    <source>
        <dbReference type="ARBA" id="ARBA00007103"/>
    </source>
</evidence>
<proteinExistence type="inferred from homology"/>
<reference evidence="5 6" key="1">
    <citation type="submission" date="2019-03" db="EMBL/GenBank/DDBJ databases">
        <title>Nematode-trapping fungi genome.</title>
        <authorList>
            <person name="Vidal-Diez De Ulzurrun G."/>
        </authorList>
    </citation>
    <scope>NUCLEOTIDE SEQUENCE [LARGE SCALE GENOMIC DNA]</scope>
    <source>
        <strain evidence="5 6">TWF154</strain>
    </source>
</reference>